<dbReference type="AlphaFoldDB" id="A0A401FP94"/>
<comment type="similarity">
    <text evidence="3">Belongs to the ArsC family.</text>
</comment>
<evidence type="ECO:0000256" key="2">
    <source>
        <dbReference type="ARBA" id="ARBA00023284"/>
    </source>
</evidence>
<dbReference type="RefSeq" id="WP_125008766.1">
    <property type="nucleotide sequence ID" value="NZ_BEXA01000006.1"/>
</dbReference>
<dbReference type="InterPro" id="IPR006660">
    <property type="entry name" value="Arsenate_reductase-like"/>
</dbReference>
<dbReference type="Pfam" id="PF03960">
    <property type="entry name" value="ArsC"/>
    <property type="match status" value="1"/>
</dbReference>
<evidence type="ECO:0000256" key="1">
    <source>
        <dbReference type="ARBA" id="ARBA00023157"/>
    </source>
</evidence>
<dbReference type="STRING" id="1138822.PL11_000910"/>
<dbReference type="SUPFAM" id="SSF52833">
    <property type="entry name" value="Thioredoxin-like"/>
    <property type="match status" value="1"/>
</dbReference>
<accession>A0A401FP94</accession>
<keyword evidence="5" id="KW-1185">Reference proteome</keyword>
<dbReference type="NCBIfam" id="TIGR01617">
    <property type="entry name" value="arsC_related"/>
    <property type="match status" value="1"/>
</dbReference>
<keyword evidence="2" id="KW-0676">Redox-active center</keyword>
<protein>
    <submittedName>
        <fullName evidence="4">Regulatory protein spx</fullName>
    </submittedName>
</protein>
<dbReference type="OrthoDB" id="9794155at2"/>
<name>A0A401FP94_9LACO</name>
<dbReference type="Gene3D" id="3.40.30.10">
    <property type="entry name" value="Glutaredoxin"/>
    <property type="match status" value="1"/>
</dbReference>
<dbReference type="NCBIfam" id="NF002459">
    <property type="entry name" value="PRK01655.1"/>
    <property type="match status" value="1"/>
</dbReference>
<dbReference type="InterPro" id="IPR006504">
    <property type="entry name" value="Tscrpt_reg_Spx/MgsR"/>
</dbReference>
<dbReference type="PANTHER" id="PTHR30041">
    <property type="entry name" value="ARSENATE REDUCTASE"/>
    <property type="match status" value="1"/>
</dbReference>
<proteinExistence type="inferred from homology"/>
<sequence length="132" mass="15400">MTIQFLSTPSCTSCRKAKAWLQENEVAYKERNIFANPLTKAELKKILMLSEEGTEALISTRSFAVQEYRHRLDSMNLNDLLELLSAHPEMIRRPIIVDENRLQIGFNDDEIRRFLPRHIRKNDLAKMLAEAQ</sequence>
<organism evidence="4 5">
    <name type="scientific">Lentilactobacillus kosonis</name>
    <dbReference type="NCBI Taxonomy" id="2810561"/>
    <lineage>
        <taxon>Bacteria</taxon>
        <taxon>Bacillati</taxon>
        <taxon>Bacillota</taxon>
        <taxon>Bacilli</taxon>
        <taxon>Lactobacillales</taxon>
        <taxon>Lactobacillaceae</taxon>
        <taxon>Lentilactobacillus</taxon>
    </lineage>
</organism>
<dbReference type="CDD" id="cd03032">
    <property type="entry name" value="ArsC_Spx"/>
    <property type="match status" value="1"/>
</dbReference>
<evidence type="ECO:0000256" key="3">
    <source>
        <dbReference type="PROSITE-ProRule" id="PRU01282"/>
    </source>
</evidence>
<reference evidence="4 5" key="1">
    <citation type="submission" date="2017-11" db="EMBL/GenBank/DDBJ databases">
        <title>Draft Genome Sequence of Lactobacillus curieae NBRC 111893 isolated from Koso, a Japanese sugar-Vegetable Fermented Beverage.</title>
        <authorList>
            <person name="Chiou T.Y."/>
            <person name="Oshima K."/>
            <person name="Suda W."/>
            <person name="Hattori M."/>
            <person name="Takahashi T."/>
        </authorList>
    </citation>
    <scope>NUCLEOTIDE SEQUENCE [LARGE SCALE GENOMIC DNA]</scope>
    <source>
        <strain evidence="4 5">NBRC111893</strain>
    </source>
</reference>
<keyword evidence="1" id="KW-1015">Disulfide bond</keyword>
<dbReference type="PROSITE" id="PS51353">
    <property type="entry name" value="ARSC"/>
    <property type="match status" value="1"/>
</dbReference>
<evidence type="ECO:0000313" key="5">
    <source>
        <dbReference type="Proteomes" id="UP000286974"/>
    </source>
</evidence>
<gene>
    <name evidence="4" type="ORF">NBRC111893_2187</name>
</gene>
<dbReference type="PANTHER" id="PTHR30041:SF7">
    <property type="entry name" value="GLOBAL TRANSCRIPTIONAL REGULATOR SPX"/>
    <property type="match status" value="1"/>
</dbReference>
<dbReference type="EMBL" id="BEXA01000006">
    <property type="protein sequence ID" value="GAY74041.1"/>
    <property type="molecule type" value="Genomic_DNA"/>
</dbReference>
<dbReference type="Proteomes" id="UP000286974">
    <property type="component" value="Unassembled WGS sequence"/>
</dbReference>
<comment type="caution">
    <text evidence="4">The sequence shown here is derived from an EMBL/GenBank/DDBJ whole genome shotgun (WGS) entry which is preliminary data.</text>
</comment>
<dbReference type="InterPro" id="IPR036249">
    <property type="entry name" value="Thioredoxin-like_sf"/>
</dbReference>
<evidence type="ECO:0000313" key="4">
    <source>
        <dbReference type="EMBL" id="GAY74041.1"/>
    </source>
</evidence>